<dbReference type="SMART" id="SM00295">
    <property type="entry name" value="B41"/>
    <property type="match status" value="1"/>
</dbReference>
<dbReference type="GO" id="GO:0005178">
    <property type="term" value="F:integrin binding"/>
    <property type="evidence" value="ECO:0007669"/>
    <property type="project" value="TreeGrafter"/>
</dbReference>
<feature type="region of interest" description="Disordered" evidence="1">
    <location>
        <begin position="358"/>
        <end position="383"/>
    </location>
</feature>
<dbReference type="InterPro" id="IPR037843">
    <property type="entry name" value="Kindlin/fermitin"/>
</dbReference>
<dbReference type="PANTHER" id="PTHR16160">
    <property type="entry name" value="FERMITIN 2-RELATED"/>
    <property type="match status" value="1"/>
</dbReference>
<dbReference type="CDD" id="cd14473">
    <property type="entry name" value="FERM_B-lobe"/>
    <property type="match status" value="1"/>
</dbReference>
<keyword evidence="4" id="KW-1185">Reference proteome</keyword>
<feature type="compositionally biased region" description="Low complexity" evidence="1">
    <location>
        <begin position="224"/>
        <end position="244"/>
    </location>
</feature>
<dbReference type="InterPro" id="IPR019748">
    <property type="entry name" value="FERM_central"/>
</dbReference>
<evidence type="ECO:0000313" key="3">
    <source>
        <dbReference type="EMBL" id="KAK4468019.1"/>
    </source>
</evidence>
<dbReference type="AlphaFoldDB" id="A0AAE1Z720"/>
<feature type="compositionally biased region" description="Polar residues" evidence="1">
    <location>
        <begin position="358"/>
        <end position="371"/>
    </location>
</feature>
<comment type="caution">
    <text evidence="3">The sequence shown here is derived from an EMBL/GenBank/DDBJ whole genome shotgun (WGS) entry which is preliminary data.</text>
</comment>
<gene>
    <name evidence="3" type="ORF">MN116_008080</name>
</gene>
<accession>A0AAE1Z720</accession>
<evidence type="ECO:0000313" key="4">
    <source>
        <dbReference type="Proteomes" id="UP001292079"/>
    </source>
</evidence>
<sequence>MLANGEYVDGSWLLTIHIDDLNIDRQIRVHGEWSISELLIQLTDGLTCPLPKPIQPNEISLRSGIVRNNWNDYGLWWPNKLKWLLKTKSSLNQYGLQADAKLHFISIYGNLNIQLPDLQIRNFIDVNYAEPVFRVTLSICRYLNIRHPEELSLAHSIHQNDLKYSRSIDKRYHTLFPNGKYSTFQRNATINTTHSQYKTLHHESLFQMNNTININQQDKIQLDSSITRKNSSSSSSSSSTTKNSLHLFGPPRIRDKRIHHYITNSNCYSRLDYENYNNKITLSPITFNLRILDDITLAYSPLMNVNDVLKANLIVRPNNFLQRLRLNTIWLDSSKSLMEQGIYMLDYLSLSLHNRSNSPLSTQNDNQTKLPHNNVNNNNNNNNKDEYTIPTLLLRYKYGTFYDLNVKYDLIRINQLYEQAKWSIISEIYEVTDEEACLFAALQAQIELSTDDETLINNEELLHNNVINDTFNTNDTQQLMNTKKIQSTLIINNNRDISPLGGYLHTKRYLTNSIITSTSSSSSSTSSPTTITPTSTRPQSIIELDNEIDIMLNELSINCLKSTNINLLSDNINIQHSTRSRSRRLKFNLQSYYGKLIDYETNGSCLINKEDSQINSDTVEVIYLPGCEIQPDLCISSEKFNIRLYVPVSRTNLPLSAAFANTSQLDDLQTDEDGDTTVGTKLKRRASLLSLTSLAHLSNVLGISSSSSSSTSTHNGAQNGLIGINGMGALTGSSAAMTGLVNELWLRFLNIDDYIDWLAIFHLTDSSNTTLLKSTTLSKKSHNITSYLLNRTTFNAERKAISNLLRLLSPNSMKSDQIDEIVNITRLHNHLDKRLIDMLPLRLSYMKSSHKTWDYRREQYDTLLKRSTTLSNHEKSSIYSQTNQFQQTRNNLIQRISSMYTQINKLTSLQGKLKYINAWEQLHLHGIAFFTARIEVTVPLNALINTEHYIDSNNEQIGLIPGINRSTINNHITISISRKIEAIGISSTRIYRCDLTNGEILASWRMSSIQGWHINWELSELILILANQSQCQSKTSTNTTTTTTNMNNSSKTDHHHHHQSMMKSHEFSGRVIIRPVDVSVRTIAEFLGGYTFLNLRSPEKNQCLAEDVFYKLTTGMSLPSI</sequence>
<dbReference type="Proteomes" id="UP001292079">
    <property type="component" value="Unassembled WGS sequence"/>
</dbReference>
<dbReference type="PANTHER" id="PTHR16160:SF13">
    <property type="entry name" value="FERMITIN 2-RELATED"/>
    <property type="match status" value="1"/>
</dbReference>
<dbReference type="InterPro" id="IPR011993">
    <property type="entry name" value="PH-like_dom_sf"/>
</dbReference>
<name>A0AAE1Z720_SCHME</name>
<dbReference type="InterPro" id="IPR035963">
    <property type="entry name" value="FERM_2"/>
</dbReference>
<evidence type="ECO:0000256" key="1">
    <source>
        <dbReference type="SAM" id="MobiDB-lite"/>
    </source>
</evidence>
<feature type="region of interest" description="Disordered" evidence="1">
    <location>
        <begin position="1034"/>
        <end position="1061"/>
    </location>
</feature>
<feature type="region of interest" description="Disordered" evidence="1">
    <location>
        <begin position="223"/>
        <end position="249"/>
    </location>
</feature>
<dbReference type="Pfam" id="PF18124">
    <property type="entry name" value="Kindlin_2_N"/>
    <property type="match status" value="1"/>
</dbReference>
<dbReference type="Gene3D" id="3.10.20.90">
    <property type="entry name" value="Phosphatidylinositol 3-kinase Catalytic Subunit, Chain A, domain 1"/>
    <property type="match status" value="1"/>
</dbReference>
<reference evidence="3" key="1">
    <citation type="submission" date="2022-04" db="EMBL/GenBank/DDBJ databases">
        <authorList>
            <person name="Xu L."/>
            <person name="Lv Z."/>
        </authorList>
    </citation>
    <scope>NUCLEOTIDE SEQUENCE</scope>
    <source>
        <strain evidence="3">LV_2022a</strain>
    </source>
</reference>
<dbReference type="InterPro" id="IPR014352">
    <property type="entry name" value="FERM/acyl-CoA-bd_prot_sf"/>
</dbReference>
<feature type="region of interest" description="Disordered" evidence="1">
    <location>
        <begin position="517"/>
        <end position="538"/>
    </location>
</feature>
<dbReference type="GO" id="GO:0030055">
    <property type="term" value="C:cell-substrate junction"/>
    <property type="evidence" value="ECO:0007669"/>
    <property type="project" value="TreeGrafter"/>
</dbReference>
<dbReference type="Gene3D" id="1.20.80.10">
    <property type="match status" value="1"/>
</dbReference>
<dbReference type="Pfam" id="PF00373">
    <property type="entry name" value="FERM_M"/>
    <property type="match status" value="1"/>
</dbReference>
<dbReference type="EMBL" id="JALJAT010000007">
    <property type="protein sequence ID" value="KAK4468019.1"/>
    <property type="molecule type" value="Genomic_DNA"/>
</dbReference>
<dbReference type="SUPFAM" id="SSF47031">
    <property type="entry name" value="Second domain of FERM"/>
    <property type="match status" value="1"/>
</dbReference>
<organism evidence="3 4">
    <name type="scientific">Schistosoma mekongi</name>
    <name type="common">Parasitic worm</name>
    <dbReference type="NCBI Taxonomy" id="38744"/>
    <lineage>
        <taxon>Eukaryota</taxon>
        <taxon>Metazoa</taxon>
        <taxon>Spiralia</taxon>
        <taxon>Lophotrochozoa</taxon>
        <taxon>Platyhelminthes</taxon>
        <taxon>Trematoda</taxon>
        <taxon>Digenea</taxon>
        <taxon>Strigeidida</taxon>
        <taxon>Schistosomatoidea</taxon>
        <taxon>Schistosomatidae</taxon>
        <taxon>Schistosoma</taxon>
    </lineage>
</organism>
<dbReference type="GO" id="GO:0007229">
    <property type="term" value="P:integrin-mediated signaling pathway"/>
    <property type="evidence" value="ECO:0007669"/>
    <property type="project" value="InterPro"/>
</dbReference>
<reference evidence="3" key="2">
    <citation type="journal article" date="2023" name="Infect Dis Poverty">
        <title>Chromosome-scale genome of the human blood fluke Schistosoma mekongi and its implications for public health.</title>
        <authorList>
            <person name="Zhou M."/>
            <person name="Xu L."/>
            <person name="Xu D."/>
            <person name="Chen W."/>
            <person name="Khan J."/>
            <person name="Hu Y."/>
            <person name="Huang H."/>
            <person name="Wei H."/>
            <person name="Zhang Y."/>
            <person name="Chusongsang P."/>
            <person name="Tanasarnprasert K."/>
            <person name="Hu X."/>
            <person name="Limpanont Y."/>
            <person name="Lv Z."/>
        </authorList>
    </citation>
    <scope>NUCLEOTIDE SEQUENCE</scope>
    <source>
        <strain evidence="3">LV_2022a</strain>
    </source>
</reference>
<feature type="compositionally biased region" description="Low complexity" evidence="1">
    <location>
        <begin position="1034"/>
        <end position="1050"/>
    </location>
</feature>
<dbReference type="InterPro" id="IPR040790">
    <property type="entry name" value="Kindlin_2_N"/>
</dbReference>
<dbReference type="Gene3D" id="2.30.29.30">
    <property type="entry name" value="Pleckstrin-homology domain (PH domain)/Phosphotyrosine-binding domain (PTB)"/>
    <property type="match status" value="1"/>
</dbReference>
<feature type="compositionally biased region" description="Low complexity" evidence="1">
    <location>
        <begin position="517"/>
        <end position="536"/>
    </location>
</feature>
<dbReference type="InterPro" id="IPR019749">
    <property type="entry name" value="Band_41_domain"/>
</dbReference>
<feature type="compositionally biased region" description="Low complexity" evidence="1">
    <location>
        <begin position="373"/>
        <end position="382"/>
    </location>
</feature>
<feature type="domain" description="Band 4.1" evidence="2">
    <location>
        <begin position="105"/>
        <end position="930"/>
    </location>
</feature>
<dbReference type="GO" id="GO:0007160">
    <property type="term" value="P:cell-matrix adhesion"/>
    <property type="evidence" value="ECO:0007669"/>
    <property type="project" value="TreeGrafter"/>
</dbReference>
<evidence type="ECO:0000259" key="2">
    <source>
        <dbReference type="SMART" id="SM00295"/>
    </source>
</evidence>
<proteinExistence type="predicted"/>
<protein>
    <recommendedName>
        <fullName evidence="2">Band 4.1 domain-containing protein</fullName>
    </recommendedName>
</protein>